<dbReference type="Pfam" id="PF00528">
    <property type="entry name" value="BPD_transp_1"/>
    <property type="match status" value="1"/>
</dbReference>
<sequence length="726" mass="78745">MINSEGRTIKDENKNYRRERIKFQLHNARKSWNVFYRSRYGKTGFYLVMFFVIVTLISPLIIMHNNPTTYIVPEEDFSAAGPLITHHLPFSINASSPPTGTASSPTGSSLIYVDDSSHIYGISLTSNSTYIFLNSSNLMTLDSFTVGDYSNFINYGSLSLRTYLLTANSTDLILGNVSWSGTSYGKGKPSVSFSTLHMSNVVLPPISSALTYHTSESGLPEFDDKSFSPAFILAVNQSSNSSNKSYYLNSYYLSGFGASNSSHIFTVKLPYNVLPSALKFYGSLFSTTSSQMTLVVQGSHILGYNDTGSLVMNVSMLGSVSQIYIPNSYQYSVNSYNSVFSVTGNYVYGTYLNNGTNYKVFTSGSKIAAISTSSGGSGFPSLFVVVNSDNNVSVLSAPNFLSFSIKLTFPVTGIVEYSSNFLFYNNLKGDYVYLEPATTHNILWSISLNVPSTAPTIFLNPSTARESIALISGNTFHTYSTSPKDLNPLPPTFHTISGQILPLGTTIKGKDVWSQFIGSFSTDMFIGVFVGIGILLISLLIGMVIGYYSGFISSGVETFALAIFLIPGLPLLIVVASIVGPSLLGVIAVLVALSWPFASFTLIGMVRSLKTRTFVDAAKVSGASTFQILRKHMIPNVTPILIYLTAINIGGAVAAVSTLQILGIAPLSVPTWGGMLSGYYSDFFALALAPWWFVPPIAALTLFIFAFIFIARGMDEVVNPRLGGRR</sequence>
<keyword evidence="3 5" id="KW-1133">Transmembrane helix</keyword>
<evidence type="ECO:0000256" key="1">
    <source>
        <dbReference type="ARBA" id="ARBA00004141"/>
    </source>
</evidence>
<gene>
    <name evidence="7" type="ORF">OXIME_001438</name>
</gene>
<keyword evidence="4 5" id="KW-0472">Membrane</keyword>
<feature type="transmembrane region" description="Helical" evidence="5">
    <location>
        <begin position="683"/>
        <end position="711"/>
    </location>
</feature>
<dbReference type="PANTHER" id="PTHR43839:SF1">
    <property type="entry name" value="OPPC IN A BINDING PROTEIN-DEPENDENT TRANSPORT SYSTEM"/>
    <property type="match status" value="1"/>
</dbReference>
<evidence type="ECO:0000256" key="5">
    <source>
        <dbReference type="RuleBase" id="RU363032"/>
    </source>
</evidence>
<dbReference type="EMBL" id="CP133772">
    <property type="protein sequence ID" value="WYY00853.1"/>
    <property type="molecule type" value="Genomic_DNA"/>
</dbReference>
<proteinExistence type="inferred from homology"/>
<dbReference type="Proteomes" id="UP001451606">
    <property type="component" value="Chromosome"/>
</dbReference>
<feature type="transmembrane region" description="Helical" evidence="5">
    <location>
        <begin position="559"/>
        <end position="579"/>
    </location>
</feature>
<feature type="transmembrane region" description="Helical" evidence="5">
    <location>
        <begin position="640"/>
        <end position="663"/>
    </location>
</feature>
<feature type="transmembrane region" description="Helical" evidence="5">
    <location>
        <begin position="524"/>
        <end position="547"/>
    </location>
</feature>
<comment type="similarity">
    <text evidence="5">Belongs to the binding-protein-dependent transport system permease family.</text>
</comment>
<keyword evidence="8" id="KW-1185">Reference proteome</keyword>
<name>A0AAX4NHP4_9ARCH</name>
<dbReference type="Gene3D" id="1.10.3720.10">
    <property type="entry name" value="MetI-like"/>
    <property type="match status" value="1"/>
</dbReference>
<evidence type="ECO:0000259" key="6">
    <source>
        <dbReference type="PROSITE" id="PS50928"/>
    </source>
</evidence>
<evidence type="ECO:0000313" key="8">
    <source>
        <dbReference type="Proteomes" id="UP001451606"/>
    </source>
</evidence>
<protein>
    <submittedName>
        <fullName evidence="7">ABC transporter permease</fullName>
    </submittedName>
</protein>
<dbReference type="KEGG" id="omr:OXIME_001438"/>
<evidence type="ECO:0000313" key="7">
    <source>
        <dbReference type="EMBL" id="WYY00853.1"/>
    </source>
</evidence>
<dbReference type="InterPro" id="IPR035906">
    <property type="entry name" value="MetI-like_sf"/>
</dbReference>
<dbReference type="CDD" id="cd06261">
    <property type="entry name" value="TM_PBP2"/>
    <property type="match status" value="1"/>
</dbReference>
<evidence type="ECO:0000256" key="4">
    <source>
        <dbReference type="ARBA" id="ARBA00023136"/>
    </source>
</evidence>
<organism evidence="7 8">
    <name type="scientific">Oxyplasma meridianum</name>
    <dbReference type="NCBI Taxonomy" id="3073602"/>
    <lineage>
        <taxon>Archaea</taxon>
        <taxon>Methanobacteriati</taxon>
        <taxon>Thermoplasmatota</taxon>
        <taxon>Thermoplasmata</taxon>
        <taxon>Thermoplasmatales</taxon>
        <taxon>Thermoplasmataceae</taxon>
        <taxon>Oxyplasma</taxon>
    </lineage>
</organism>
<accession>A0AAX4NHP4</accession>
<dbReference type="AlphaFoldDB" id="A0AAX4NHP4"/>
<dbReference type="RefSeq" id="WP_393971180.1">
    <property type="nucleotide sequence ID" value="NZ_CP133772.1"/>
</dbReference>
<feature type="transmembrane region" description="Helical" evidence="5">
    <location>
        <begin position="585"/>
        <end position="606"/>
    </location>
</feature>
<feature type="domain" description="ABC transmembrane type-1" evidence="6">
    <location>
        <begin position="524"/>
        <end position="715"/>
    </location>
</feature>
<dbReference type="GeneID" id="95968176"/>
<feature type="transmembrane region" description="Helical" evidence="5">
    <location>
        <begin position="45"/>
        <end position="63"/>
    </location>
</feature>
<dbReference type="GO" id="GO:0005886">
    <property type="term" value="C:plasma membrane"/>
    <property type="evidence" value="ECO:0007669"/>
    <property type="project" value="UniProtKB-SubCell"/>
</dbReference>
<dbReference type="PROSITE" id="PS50928">
    <property type="entry name" value="ABC_TM1"/>
    <property type="match status" value="1"/>
</dbReference>
<evidence type="ECO:0000256" key="3">
    <source>
        <dbReference type="ARBA" id="ARBA00022989"/>
    </source>
</evidence>
<evidence type="ECO:0000256" key="2">
    <source>
        <dbReference type="ARBA" id="ARBA00022692"/>
    </source>
</evidence>
<dbReference type="SUPFAM" id="SSF161098">
    <property type="entry name" value="MetI-like"/>
    <property type="match status" value="1"/>
</dbReference>
<reference evidence="7 8" key="1">
    <citation type="submission" date="2023-09" db="EMBL/GenBank/DDBJ databases">
        <authorList>
            <person name="Golyshina O.V."/>
            <person name="Lunev E.A."/>
            <person name="Bargiela R."/>
            <person name="Gaines M.C."/>
            <person name="Daum B."/>
            <person name="Bale N.J."/>
            <person name="Koenen M."/>
            <person name="Sinninghe Damst J.S."/>
            <person name="Yakimov M."/>
            <person name="Golyshin P.N."/>
        </authorList>
    </citation>
    <scope>NUCLEOTIDE SEQUENCE [LARGE SCALE GENOMIC DNA]</scope>
    <source>
        <strain evidence="7 8">M1</strain>
    </source>
</reference>
<keyword evidence="5" id="KW-0813">Transport</keyword>
<keyword evidence="2 5" id="KW-0812">Transmembrane</keyword>
<dbReference type="InterPro" id="IPR000515">
    <property type="entry name" value="MetI-like"/>
</dbReference>
<comment type="subcellular location">
    <subcellularLocation>
        <location evidence="5">Cell membrane</location>
        <topology evidence="5">Multi-pass membrane protein</topology>
    </subcellularLocation>
    <subcellularLocation>
        <location evidence="1">Membrane</location>
        <topology evidence="1">Multi-pass membrane protein</topology>
    </subcellularLocation>
</comment>
<dbReference type="GO" id="GO:0055085">
    <property type="term" value="P:transmembrane transport"/>
    <property type="evidence" value="ECO:0007669"/>
    <property type="project" value="InterPro"/>
</dbReference>
<dbReference type="PANTHER" id="PTHR43839">
    <property type="entry name" value="OPPC IN A BINDING PROTEIN-DEPENDENT TRANSPORT SYSTEM"/>
    <property type="match status" value="1"/>
</dbReference>